<dbReference type="InterPro" id="IPR053864">
    <property type="entry name" value="DUF6933"/>
</dbReference>
<protein>
    <submittedName>
        <fullName evidence="2">Uncharacterized protein (DUF2126 family)</fullName>
    </submittedName>
</protein>
<evidence type="ECO:0000313" key="2">
    <source>
        <dbReference type="EMBL" id="MBA9084115.1"/>
    </source>
</evidence>
<dbReference type="AlphaFoldDB" id="A0A7W3SPZ7"/>
<proteinExistence type="predicted"/>
<accession>A0A7W3SPZ7</accession>
<evidence type="ECO:0000259" key="1">
    <source>
        <dbReference type="Pfam" id="PF22016"/>
    </source>
</evidence>
<name>A0A7W3SPZ7_9BACL</name>
<organism evidence="2 3">
    <name type="scientific">Fontibacillus solani</name>
    <dbReference type="NCBI Taxonomy" id="1572857"/>
    <lineage>
        <taxon>Bacteria</taxon>
        <taxon>Bacillati</taxon>
        <taxon>Bacillota</taxon>
        <taxon>Bacilli</taxon>
        <taxon>Bacillales</taxon>
        <taxon>Paenibacillaceae</taxon>
        <taxon>Fontibacillus</taxon>
    </lineage>
</organism>
<gene>
    <name evidence="2" type="ORF">FHR92_000569</name>
</gene>
<sequence>MLALRFTQKLIKDMKVTPVELHEVDSLFSWHVNILQLRRKHIVFVNDKSVLGTMKEMSLYCSDVYSKKN</sequence>
<keyword evidence="3" id="KW-1185">Reference proteome</keyword>
<dbReference type="Proteomes" id="UP000567067">
    <property type="component" value="Unassembled WGS sequence"/>
</dbReference>
<dbReference type="EMBL" id="JACJIP010000002">
    <property type="protein sequence ID" value="MBA9084115.1"/>
    <property type="molecule type" value="Genomic_DNA"/>
</dbReference>
<reference evidence="2 3" key="1">
    <citation type="submission" date="2020-08" db="EMBL/GenBank/DDBJ databases">
        <title>Genomic Encyclopedia of Type Strains, Phase III (KMG-III): the genomes of soil and plant-associated and newly described type strains.</title>
        <authorList>
            <person name="Whitman W."/>
        </authorList>
    </citation>
    <scope>NUCLEOTIDE SEQUENCE [LARGE SCALE GENOMIC DNA]</scope>
    <source>
        <strain evidence="2 3">CECT 8693</strain>
    </source>
</reference>
<dbReference type="Pfam" id="PF22016">
    <property type="entry name" value="DUF6933"/>
    <property type="match status" value="1"/>
</dbReference>
<feature type="domain" description="DUF6933" evidence="1">
    <location>
        <begin position="4"/>
        <end position="50"/>
    </location>
</feature>
<comment type="caution">
    <text evidence="2">The sequence shown here is derived from an EMBL/GenBank/DDBJ whole genome shotgun (WGS) entry which is preliminary data.</text>
</comment>
<evidence type="ECO:0000313" key="3">
    <source>
        <dbReference type="Proteomes" id="UP000567067"/>
    </source>
</evidence>